<dbReference type="Proteomes" id="UP001620514">
    <property type="component" value="Unassembled WGS sequence"/>
</dbReference>
<accession>A0ABW8MN42</accession>
<dbReference type="EMBL" id="JBIYDN010000017">
    <property type="protein sequence ID" value="MFK4445080.1"/>
    <property type="molecule type" value="Genomic_DNA"/>
</dbReference>
<protein>
    <recommendedName>
        <fullName evidence="3">Lipoprotein transmembrane</fullName>
    </recommendedName>
</protein>
<reference evidence="1 2" key="1">
    <citation type="submission" date="2024-10" db="EMBL/GenBank/DDBJ databases">
        <authorList>
            <person name="Deangelis K."/>
            <person name="Huntemann M."/>
            <person name="Clum A."/>
            <person name="Wang J."/>
            <person name="Palaniappan K."/>
            <person name="Ritter S."/>
            <person name="Chen I.-M."/>
            <person name="Stamatis D."/>
            <person name="Reddy T."/>
            <person name="O'Malley R."/>
            <person name="Daum C."/>
            <person name="Ng V."/>
            <person name="Ivanova N."/>
            <person name="Kyrpides N."/>
            <person name="Woyke T."/>
        </authorList>
    </citation>
    <scope>NUCLEOTIDE SEQUENCE [LARGE SCALE GENOMIC DNA]</scope>
    <source>
        <strain evidence="1 2">GAS97</strain>
    </source>
</reference>
<evidence type="ECO:0000313" key="1">
    <source>
        <dbReference type="EMBL" id="MFK4445080.1"/>
    </source>
</evidence>
<gene>
    <name evidence="1" type="ORF">ABH943_005102</name>
</gene>
<name>A0ABW8MN42_9BURK</name>
<proteinExistence type="predicted"/>
<sequence length="265" mass="28196">MKILKRWLGVGGVQMARRRAMLLAPALGFVLMSTTMPFAFASAADPASVQAARGGTGAGRKVVMVVQMNGPNLGVDQKAAAHLEARGYSVRMVDQAQTPNSVGGVDLVIISSTVSSKDVPSGWRALPVPLLTWENDLLDDFAMTGKRHDVDFGEAPKERYLWLVNAPHPIAAGLPAGVVNVYGKQAPMSWGKPGLGATIIATLYGQPEKAAIFAYEKGATMDYEALAPARRVMFFLSNETFTNLSSPGIALFDAAVDWAGKTAFN</sequence>
<reference evidence="1 2" key="2">
    <citation type="submission" date="2024-11" db="EMBL/GenBank/DDBJ databases">
        <title>Using genomics to understand microbial adaptation to soil warming.</title>
        <authorList>
            <person name="Deangelis K.M. PhD."/>
        </authorList>
    </citation>
    <scope>NUCLEOTIDE SEQUENCE [LARGE SCALE GENOMIC DNA]</scope>
    <source>
        <strain evidence="1 2">GAS97</strain>
    </source>
</reference>
<keyword evidence="2" id="KW-1185">Reference proteome</keyword>
<evidence type="ECO:0000313" key="2">
    <source>
        <dbReference type="Proteomes" id="UP001620514"/>
    </source>
</evidence>
<organism evidence="1 2">
    <name type="scientific">Caballeronia udeis</name>
    <dbReference type="NCBI Taxonomy" id="1232866"/>
    <lineage>
        <taxon>Bacteria</taxon>
        <taxon>Pseudomonadati</taxon>
        <taxon>Pseudomonadota</taxon>
        <taxon>Betaproteobacteria</taxon>
        <taxon>Burkholderiales</taxon>
        <taxon>Burkholderiaceae</taxon>
        <taxon>Caballeronia</taxon>
    </lineage>
</organism>
<comment type="caution">
    <text evidence="1">The sequence shown here is derived from an EMBL/GenBank/DDBJ whole genome shotgun (WGS) entry which is preliminary data.</text>
</comment>
<evidence type="ECO:0008006" key="3">
    <source>
        <dbReference type="Google" id="ProtNLM"/>
    </source>
</evidence>